<organism evidence="1 2">
    <name type="scientific">Acorus calamus</name>
    <name type="common">Sweet flag</name>
    <dbReference type="NCBI Taxonomy" id="4465"/>
    <lineage>
        <taxon>Eukaryota</taxon>
        <taxon>Viridiplantae</taxon>
        <taxon>Streptophyta</taxon>
        <taxon>Embryophyta</taxon>
        <taxon>Tracheophyta</taxon>
        <taxon>Spermatophyta</taxon>
        <taxon>Magnoliopsida</taxon>
        <taxon>Liliopsida</taxon>
        <taxon>Acoraceae</taxon>
        <taxon>Acorus</taxon>
    </lineage>
</organism>
<evidence type="ECO:0000313" key="1">
    <source>
        <dbReference type="EMBL" id="KAK1318401.1"/>
    </source>
</evidence>
<dbReference type="AlphaFoldDB" id="A0AAV9EXX7"/>
<accession>A0AAV9EXX7</accession>
<evidence type="ECO:0000313" key="2">
    <source>
        <dbReference type="Proteomes" id="UP001180020"/>
    </source>
</evidence>
<dbReference type="Proteomes" id="UP001180020">
    <property type="component" value="Unassembled WGS sequence"/>
</dbReference>
<gene>
    <name evidence="1" type="ORF">QJS10_CPB04g01901</name>
</gene>
<sequence length="51" mass="5454">MRTRLPQPSLQHLAVASIFNNLRSSSSSPIGGDSVHRYLLSTSSSIVDQAA</sequence>
<proteinExistence type="predicted"/>
<dbReference type="EMBL" id="JAUJYO010000004">
    <property type="protein sequence ID" value="KAK1318401.1"/>
    <property type="molecule type" value="Genomic_DNA"/>
</dbReference>
<keyword evidence="2" id="KW-1185">Reference proteome</keyword>
<protein>
    <submittedName>
        <fullName evidence="1">Uncharacterized protein</fullName>
    </submittedName>
</protein>
<comment type="caution">
    <text evidence="1">The sequence shown here is derived from an EMBL/GenBank/DDBJ whole genome shotgun (WGS) entry which is preliminary data.</text>
</comment>
<name>A0AAV9EXX7_ACOCL</name>
<reference evidence="1" key="2">
    <citation type="submission" date="2023-06" db="EMBL/GenBank/DDBJ databases">
        <authorList>
            <person name="Ma L."/>
            <person name="Liu K.-W."/>
            <person name="Li Z."/>
            <person name="Hsiao Y.-Y."/>
            <person name="Qi Y."/>
            <person name="Fu T."/>
            <person name="Tang G."/>
            <person name="Zhang D."/>
            <person name="Sun W.-H."/>
            <person name="Liu D.-K."/>
            <person name="Li Y."/>
            <person name="Chen G.-Z."/>
            <person name="Liu X.-D."/>
            <person name="Liao X.-Y."/>
            <person name="Jiang Y.-T."/>
            <person name="Yu X."/>
            <person name="Hao Y."/>
            <person name="Huang J."/>
            <person name="Zhao X.-W."/>
            <person name="Ke S."/>
            <person name="Chen Y.-Y."/>
            <person name="Wu W.-L."/>
            <person name="Hsu J.-L."/>
            <person name="Lin Y.-F."/>
            <person name="Huang M.-D."/>
            <person name="Li C.-Y."/>
            <person name="Huang L."/>
            <person name="Wang Z.-W."/>
            <person name="Zhao X."/>
            <person name="Zhong W.-Y."/>
            <person name="Peng D.-H."/>
            <person name="Ahmad S."/>
            <person name="Lan S."/>
            <person name="Zhang J.-S."/>
            <person name="Tsai W.-C."/>
            <person name="Van De Peer Y."/>
            <person name="Liu Z.-J."/>
        </authorList>
    </citation>
    <scope>NUCLEOTIDE SEQUENCE</scope>
    <source>
        <strain evidence="1">CP</strain>
        <tissue evidence="1">Leaves</tissue>
    </source>
</reference>
<reference evidence="1" key="1">
    <citation type="journal article" date="2023" name="Nat. Commun.">
        <title>Diploid and tetraploid genomes of Acorus and the evolution of monocots.</title>
        <authorList>
            <person name="Ma L."/>
            <person name="Liu K.W."/>
            <person name="Li Z."/>
            <person name="Hsiao Y.Y."/>
            <person name="Qi Y."/>
            <person name="Fu T."/>
            <person name="Tang G.D."/>
            <person name="Zhang D."/>
            <person name="Sun W.H."/>
            <person name="Liu D.K."/>
            <person name="Li Y."/>
            <person name="Chen G.Z."/>
            <person name="Liu X.D."/>
            <person name="Liao X.Y."/>
            <person name="Jiang Y.T."/>
            <person name="Yu X."/>
            <person name="Hao Y."/>
            <person name="Huang J."/>
            <person name="Zhao X.W."/>
            <person name="Ke S."/>
            <person name="Chen Y.Y."/>
            <person name="Wu W.L."/>
            <person name="Hsu J.L."/>
            <person name="Lin Y.F."/>
            <person name="Huang M.D."/>
            <person name="Li C.Y."/>
            <person name="Huang L."/>
            <person name="Wang Z.W."/>
            <person name="Zhao X."/>
            <person name="Zhong W.Y."/>
            <person name="Peng D.H."/>
            <person name="Ahmad S."/>
            <person name="Lan S."/>
            <person name="Zhang J.S."/>
            <person name="Tsai W.C."/>
            <person name="Van de Peer Y."/>
            <person name="Liu Z.J."/>
        </authorList>
    </citation>
    <scope>NUCLEOTIDE SEQUENCE</scope>
    <source>
        <strain evidence="1">CP</strain>
    </source>
</reference>